<dbReference type="InterPro" id="IPR011050">
    <property type="entry name" value="Pectin_lyase_fold/virulence"/>
</dbReference>
<accession>A0AA41KCR6</accession>
<evidence type="ECO:0000259" key="2">
    <source>
        <dbReference type="Pfam" id="PF12708"/>
    </source>
</evidence>
<dbReference type="AlphaFoldDB" id="A0AA41KCR6"/>
<name>A0AA41KCR6_9EURY</name>
<dbReference type="Pfam" id="PF13229">
    <property type="entry name" value="Beta_helix"/>
    <property type="match status" value="1"/>
</dbReference>
<feature type="domain" description="Right handed beta helix" evidence="3">
    <location>
        <begin position="190"/>
        <end position="297"/>
    </location>
</feature>
<organism evidence="4 5">
    <name type="scientific">Haloarcula salina</name>
    <dbReference type="NCBI Taxonomy" id="1429914"/>
    <lineage>
        <taxon>Archaea</taxon>
        <taxon>Methanobacteriati</taxon>
        <taxon>Methanobacteriota</taxon>
        <taxon>Stenosarchaea group</taxon>
        <taxon>Halobacteria</taxon>
        <taxon>Halobacteriales</taxon>
        <taxon>Haloarculaceae</taxon>
        <taxon>Haloarcula</taxon>
    </lineage>
</organism>
<comment type="caution">
    <text evidence="4">The sequence shown here is derived from an EMBL/GenBank/DDBJ whole genome shotgun (WGS) entry which is preliminary data.</text>
</comment>
<gene>
    <name evidence="4" type="ORF">KTS37_13105</name>
</gene>
<dbReference type="Proteomes" id="UP001166304">
    <property type="component" value="Unassembled WGS sequence"/>
</dbReference>
<keyword evidence="5" id="KW-1185">Reference proteome</keyword>
<dbReference type="Pfam" id="PF12708">
    <property type="entry name" value="Pect-lyase_RHGA_epim"/>
    <property type="match status" value="1"/>
</dbReference>
<dbReference type="InterPro" id="IPR012334">
    <property type="entry name" value="Pectin_lyas_fold"/>
</dbReference>
<evidence type="ECO:0000313" key="4">
    <source>
        <dbReference type="EMBL" id="MBV0902725.1"/>
    </source>
</evidence>
<dbReference type="SUPFAM" id="SSF51126">
    <property type="entry name" value="Pectin lyase-like"/>
    <property type="match status" value="1"/>
</dbReference>
<feature type="region of interest" description="Disordered" evidence="1">
    <location>
        <begin position="451"/>
        <end position="512"/>
    </location>
</feature>
<feature type="domain" description="Rhamnogalacturonase A/B/Epimerase-like pectate lyase" evidence="2">
    <location>
        <begin position="98"/>
        <end position="137"/>
    </location>
</feature>
<dbReference type="InterPro" id="IPR024535">
    <property type="entry name" value="RHGA/B-epi-like_pectate_lyase"/>
</dbReference>
<evidence type="ECO:0000259" key="3">
    <source>
        <dbReference type="Pfam" id="PF13229"/>
    </source>
</evidence>
<sequence>MERELVVNTYCGNNLVTKKCIRMTPPRVAVGLNTDIRLVRLLDHLRILWLYDVPATICSYRNTATRPTPFSAISWVVSSMVHRFHSSRRGPASMTVYVTDHGATPDDGTDDTAAIRSAADEAAPAGTVFFPSGTYDVGANSRLPLDFPEDGRWDDLTWKGEDHADTTIRLAGGNTKFHSLWNVTPSTPISNVTIEQLTINGNGRNQDYGIGVGVHADDIRGTTSLIDCRFEDWANTGITCDSGDLVIKRCEFERCGHAAHRISGLAGHAFSLNTDGTVRVEDSVFKNMIGTDGDVMTGSGATLTMDRCIGMGRTEYSALLKINPGPSDVTIRRCISQNRGTMAVKSNPQTEDIGSILLDNVLVDGSDRPALDFPAPGSITVVDCAFKNVDRSDMRGYGIYTDGIDWSSSGPFSVHDVGSNSDGDAVSIQNGGGTISGLVYDGVSGVGSADGTTLEGATRGDPISPDVPSLSEIGPVSSSTSSDDSSDSDGSTDTSDSTETVDYGGYSTPAAGSLEWHVPLNENFESIEQDVRDLAQRIAELEQNH</sequence>
<protein>
    <submittedName>
        <fullName evidence="4">Glycoside hydrolase family 55 protein</fullName>
    </submittedName>
</protein>
<dbReference type="GO" id="GO:0016787">
    <property type="term" value="F:hydrolase activity"/>
    <property type="evidence" value="ECO:0007669"/>
    <property type="project" value="UniProtKB-KW"/>
</dbReference>
<dbReference type="EMBL" id="JAHQXE010000004">
    <property type="protein sequence ID" value="MBV0902725.1"/>
    <property type="molecule type" value="Genomic_DNA"/>
</dbReference>
<proteinExistence type="predicted"/>
<dbReference type="RefSeq" id="WP_162414302.1">
    <property type="nucleotide sequence ID" value="NZ_JAHQXE010000004.1"/>
</dbReference>
<feature type="compositionally biased region" description="Low complexity" evidence="1">
    <location>
        <begin position="477"/>
        <end position="498"/>
    </location>
</feature>
<reference evidence="4" key="1">
    <citation type="submission" date="2021-06" db="EMBL/GenBank/DDBJ databases">
        <title>New haloarchaea isolates fom saline soil.</title>
        <authorList>
            <person name="Duran-Viseras A."/>
            <person name="Sanchez-Porro C.S."/>
            <person name="Ventosa A."/>
        </authorList>
    </citation>
    <scope>NUCLEOTIDE SEQUENCE</scope>
    <source>
        <strain evidence="4">JCM 18369</strain>
    </source>
</reference>
<dbReference type="InterPro" id="IPR039448">
    <property type="entry name" value="Beta_helix"/>
</dbReference>
<evidence type="ECO:0000256" key="1">
    <source>
        <dbReference type="SAM" id="MobiDB-lite"/>
    </source>
</evidence>
<evidence type="ECO:0000313" key="5">
    <source>
        <dbReference type="Proteomes" id="UP001166304"/>
    </source>
</evidence>
<dbReference type="Gene3D" id="2.160.20.10">
    <property type="entry name" value="Single-stranded right-handed beta-helix, Pectin lyase-like"/>
    <property type="match status" value="1"/>
</dbReference>
<keyword evidence="4" id="KW-0378">Hydrolase</keyword>